<feature type="domain" description="DNA methylase N-4/N-6" evidence="4">
    <location>
        <begin position="10"/>
        <end position="98"/>
    </location>
</feature>
<dbReference type="GO" id="GO:0003677">
    <property type="term" value="F:DNA binding"/>
    <property type="evidence" value="ECO:0007669"/>
    <property type="project" value="InterPro"/>
</dbReference>
<dbReference type="GO" id="GO:0032259">
    <property type="term" value="P:methylation"/>
    <property type="evidence" value="ECO:0007669"/>
    <property type="project" value="UniProtKB-KW"/>
</dbReference>
<comment type="caution">
    <text evidence="5">The sequence shown here is derived from an EMBL/GenBank/DDBJ whole genome shotgun (WGS) entry which is preliminary data.</text>
</comment>
<evidence type="ECO:0000256" key="1">
    <source>
        <dbReference type="ARBA" id="ARBA00022603"/>
    </source>
</evidence>
<keyword evidence="1" id="KW-0489">Methyltransferase</keyword>
<dbReference type="InterPro" id="IPR002941">
    <property type="entry name" value="DNA_methylase_N4/N6"/>
</dbReference>
<evidence type="ECO:0000259" key="4">
    <source>
        <dbReference type="Pfam" id="PF01555"/>
    </source>
</evidence>
<dbReference type="PRINTS" id="PR00508">
    <property type="entry name" value="S21N4MTFRASE"/>
</dbReference>
<evidence type="ECO:0000313" key="5">
    <source>
        <dbReference type="EMBL" id="OGC51612.1"/>
    </source>
</evidence>
<dbReference type="PANTHER" id="PTHR13370">
    <property type="entry name" value="RNA METHYLASE-RELATED"/>
    <property type="match status" value="1"/>
</dbReference>
<dbReference type="Pfam" id="PF01555">
    <property type="entry name" value="N6_N4_Mtase"/>
    <property type="match status" value="2"/>
</dbReference>
<dbReference type="EC" id="2.1.1.-" evidence="3"/>
<dbReference type="AlphaFoldDB" id="A0A1F4V375"/>
<proteinExistence type="inferred from homology"/>
<dbReference type="InterPro" id="IPR029063">
    <property type="entry name" value="SAM-dependent_MTases_sf"/>
</dbReference>
<dbReference type="Gene3D" id="3.40.50.150">
    <property type="entry name" value="Vaccinia Virus protein VP39"/>
    <property type="match status" value="2"/>
</dbReference>
<accession>A0A1F4V375</accession>
<sequence>MVKINDLNLKNWKEYKDLWTDSLWIIPEREKSHGHIGDYHGNFVPQIPNQLMSRFTRKGDVVLDAFLGSGTTLIECKQLDRNGIGIELLENIASLAKKRIGQESLFNDKEIFLEVLVADSTKKEAKEEAVDILKTHNKQSVQLIILHPPYHDIIKFSKRREDLSNAKSVEDFLRLFGDVVSNFLELLENERHLAVVIGDKYTNSEWVPLGFLVMQETLKRANGDLKLKSILVKNMVNNRAKRNLENLWHYRALVGGFYIFKHEYILLFQKK</sequence>
<dbReference type="Proteomes" id="UP000178771">
    <property type="component" value="Unassembled WGS sequence"/>
</dbReference>
<dbReference type="InterPro" id="IPR001091">
    <property type="entry name" value="RM_Methyltransferase"/>
</dbReference>
<comment type="similarity">
    <text evidence="3">Belongs to the N(4)/N(6)-methyltransferase family.</text>
</comment>
<evidence type="ECO:0000256" key="3">
    <source>
        <dbReference type="RuleBase" id="RU362026"/>
    </source>
</evidence>
<organism evidence="5 6">
    <name type="scientific">candidate division WWE3 bacterium RIFCSPLOWO2_01_FULL_39_13</name>
    <dbReference type="NCBI Taxonomy" id="1802624"/>
    <lineage>
        <taxon>Bacteria</taxon>
        <taxon>Katanobacteria</taxon>
    </lineage>
</organism>
<dbReference type="SUPFAM" id="SSF53335">
    <property type="entry name" value="S-adenosyl-L-methionine-dependent methyltransferases"/>
    <property type="match status" value="2"/>
</dbReference>
<evidence type="ECO:0000256" key="2">
    <source>
        <dbReference type="ARBA" id="ARBA00022679"/>
    </source>
</evidence>
<feature type="domain" description="DNA methylase N-4/N-6" evidence="4">
    <location>
        <begin position="141"/>
        <end position="271"/>
    </location>
</feature>
<dbReference type="GO" id="GO:0005737">
    <property type="term" value="C:cytoplasm"/>
    <property type="evidence" value="ECO:0007669"/>
    <property type="project" value="TreeGrafter"/>
</dbReference>
<keyword evidence="2" id="KW-0808">Transferase</keyword>
<name>A0A1F4V375_UNCKA</name>
<dbReference type="PANTHER" id="PTHR13370:SF3">
    <property type="entry name" value="TRNA (GUANINE(10)-N2)-METHYLTRANSFERASE HOMOLOG"/>
    <property type="match status" value="1"/>
</dbReference>
<dbReference type="GO" id="GO:0008170">
    <property type="term" value="F:N-methyltransferase activity"/>
    <property type="evidence" value="ECO:0007669"/>
    <property type="project" value="InterPro"/>
</dbReference>
<evidence type="ECO:0000313" key="6">
    <source>
        <dbReference type="Proteomes" id="UP000178771"/>
    </source>
</evidence>
<gene>
    <name evidence="5" type="ORF">A2982_01115</name>
</gene>
<dbReference type="STRING" id="1802624.A2982_01115"/>
<dbReference type="EMBL" id="MEVH01000017">
    <property type="protein sequence ID" value="OGC51612.1"/>
    <property type="molecule type" value="Genomic_DNA"/>
</dbReference>
<protein>
    <recommendedName>
        <fullName evidence="3">Methyltransferase</fullName>
        <ecNumber evidence="3">2.1.1.-</ecNumber>
    </recommendedName>
</protein>
<reference evidence="5 6" key="1">
    <citation type="journal article" date="2016" name="Nat. Commun.">
        <title>Thousands of microbial genomes shed light on interconnected biogeochemical processes in an aquifer system.</title>
        <authorList>
            <person name="Anantharaman K."/>
            <person name="Brown C.T."/>
            <person name="Hug L.A."/>
            <person name="Sharon I."/>
            <person name="Castelle C.J."/>
            <person name="Probst A.J."/>
            <person name="Thomas B.C."/>
            <person name="Singh A."/>
            <person name="Wilkins M.J."/>
            <person name="Karaoz U."/>
            <person name="Brodie E.L."/>
            <person name="Williams K.H."/>
            <person name="Hubbard S.S."/>
            <person name="Banfield J.F."/>
        </authorList>
    </citation>
    <scope>NUCLEOTIDE SEQUENCE [LARGE SCALE GENOMIC DNA]</scope>
</reference>